<keyword evidence="2" id="KW-0808">Transferase</keyword>
<proteinExistence type="inferred from homology"/>
<evidence type="ECO:0000313" key="4">
    <source>
        <dbReference type="Proteomes" id="UP001145021"/>
    </source>
</evidence>
<comment type="similarity">
    <text evidence="1">Belongs to the CoA-transferase III family.</text>
</comment>
<dbReference type="Proteomes" id="UP001145021">
    <property type="component" value="Unassembled WGS sequence"/>
</dbReference>
<dbReference type="AlphaFoldDB" id="A0A9W7XNI2"/>
<dbReference type="InterPro" id="IPR003673">
    <property type="entry name" value="CoA-Trfase_fam_III"/>
</dbReference>
<dbReference type="GO" id="GO:0047369">
    <property type="term" value="F:succinate-hydroxymethylglutarate CoA-transferase activity"/>
    <property type="evidence" value="ECO:0007669"/>
    <property type="project" value="TreeGrafter"/>
</dbReference>
<dbReference type="EMBL" id="JANBOH010000082">
    <property type="protein sequence ID" value="KAJ1645940.1"/>
    <property type="molecule type" value="Genomic_DNA"/>
</dbReference>
<keyword evidence="4" id="KW-1185">Reference proteome</keyword>
<sequence length="480" mass="51773">MSLSRSSNMLAAAAWRRMPPGLAVRTKCPRAIAALQTVTRAHSTDTHNTDAQQSAQGPLAGIRVLDMTRVLAGPYCTMLLGDMGAEVIKVEHPTRGDDTRSWGPPFKTYERKIPETPAAENNMYRAPPEFPGESAYYLCVNRNKKSIAVDMKQKEGQRILRELAARADVVVENFVPGKLAQCGLGYNNLKEINPRLVYASITGYGSTGPYSGRPGYDVIIEAEAGLMHITGEPDGPPVKVGVAVTDIMTGLYTHGAIMAALISRATTGRGQHLDASLIQTQAAMLANIGSNYLVGGQEASRWGTRHPSIAPYEVFATKDGCICIGAGNNSQFASLCRHIGQPGLQTDPRFCTNSDRVANRVALVAIISRCLQEKTTSEALLMLEGSGLPFGPVNNIRQTFEHPQLISRNAVQEIVHPFAGRVKMVGPAVQYSESSVAVRLPPPMLGQHTEDVLRSVLGYSDAQMELAVRDGGVALYDYGI</sequence>
<dbReference type="SUPFAM" id="SSF89796">
    <property type="entry name" value="CoA-transferase family III (CaiB/BaiF)"/>
    <property type="match status" value="1"/>
</dbReference>
<dbReference type="InterPro" id="IPR044855">
    <property type="entry name" value="CoA-Trfase_III_dom3_sf"/>
</dbReference>
<comment type="caution">
    <text evidence="3">The sequence shown here is derived from an EMBL/GenBank/DDBJ whole genome shotgun (WGS) entry which is preliminary data.</text>
</comment>
<gene>
    <name evidence="3" type="ORF">LPJ64_002531</name>
</gene>
<organism evidence="3 4">
    <name type="scientific">Coemansia asiatica</name>
    <dbReference type="NCBI Taxonomy" id="1052880"/>
    <lineage>
        <taxon>Eukaryota</taxon>
        <taxon>Fungi</taxon>
        <taxon>Fungi incertae sedis</taxon>
        <taxon>Zoopagomycota</taxon>
        <taxon>Kickxellomycotina</taxon>
        <taxon>Kickxellomycetes</taxon>
        <taxon>Kickxellales</taxon>
        <taxon>Kickxellaceae</taxon>
        <taxon>Coemansia</taxon>
    </lineage>
</organism>
<protein>
    <submittedName>
        <fullName evidence="3">Uncharacterized protein</fullName>
    </submittedName>
</protein>
<evidence type="ECO:0000256" key="2">
    <source>
        <dbReference type="ARBA" id="ARBA00022679"/>
    </source>
</evidence>
<evidence type="ECO:0000313" key="3">
    <source>
        <dbReference type="EMBL" id="KAJ1645940.1"/>
    </source>
</evidence>
<dbReference type="InterPro" id="IPR023606">
    <property type="entry name" value="CoA-Trfase_III_dom_1_sf"/>
</dbReference>
<dbReference type="PANTHER" id="PTHR48207">
    <property type="entry name" value="SUCCINATE--HYDROXYMETHYLGLUTARATE COA-TRANSFERASE"/>
    <property type="match status" value="1"/>
</dbReference>
<dbReference type="GO" id="GO:0005739">
    <property type="term" value="C:mitochondrion"/>
    <property type="evidence" value="ECO:0007669"/>
    <property type="project" value="TreeGrafter"/>
</dbReference>
<evidence type="ECO:0000256" key="1">
    <source>
        <dbReference type="ARBA" id="ARBA00008383"/>
    </source>
</evidence>
<dbReference type="Gene3D" id="3.40.50.10540">
    <property type="entry name" value="Crotonobetainyl-coa:carnitine coa-transferase, domain 1"/>
    <property type="match status" value="1"/>
</dbReference>
<dbReference type="Gene3D" id="3.30.1540.10">
    <property type="entry name" value="formyl-coa transferase, domain 3"/>
    <property type="match status" value="1"/>
</dbReference>
<dbReference type="PANTHER" id="PTHR48207:SF3">
    <property type="entry name" value="SUCCINATE--HYDROXYMETHYLGLUTARATE COA-TRANSFERASE"/>
    <property type="match status" value="1"/>
</dbReference>
<reference evidence="3" key="1">
    <citation type="submission" date="2022-07" db="EMBL/GenBank/DDBJ databases">
        <title>Phylogenomic reconstructions and comparative analyses of Kickxellomycotina fungi.</title>
        <authorList>
            <person name="Reynolds N.K."/>
            <person name="Stajich J.E."/>
            <person name="Barry K."/>
            <person name="Grigoriev I.V."/>
            <person name="Crous P."/>
            <person name="Smith M.E."/>
        </authorList>
    </citation>
    <scope>NUCLEOTIDE SEQUENCE</scope>
    <source>
        <strain evidence="3">NBRC 105413</strain>
    </source>
</reference>
<dbReference type="InterPro" id="IPR050483">
    <property type="entry name" value="CoA-transferase_III_domain"/>
</dbReference>
<name>A0A9W7XNI2_9FUNG</name>
<accession>A0A9W7XNI2</accession>
<dbReference type="Pfam" id="PF02515">
    <property type="entry name" value="CoA_transf_3"/>
    <property type="match status" value="1"/>
</dbReference>